<proteinExistence type="predicted"/>
<keyword evidence="2" id="KW-1185">Reference proteome</keyword>
<dbReference type="EMBL" id="JBIUYY010000022">
    <property type="protein sequence ID" value="MFJ2825795.1"/>
    <property type="molecule type" value="Genomic_DNA"/>
</dbReference>
<accession>A0ABW8ERB2</accession>
<organism evidence="1 2">
    <name type="scientific">Streptomyces toxytricini</name>
    <name type="common">Actinomyces toxytricini</name>
    <dbReference type="NCBI Taxonomy" id="67369"/>
    <lineage>
        <taxon>Bacteria</taxon>
        <taxon>Bacillati</taxon>
        <taxon>Actinomycetota</taxon>
        <taxon>Actinomycetes</taxon>
        <taxon>Kitasatosporales</taxon>
        <taxon>Streptomycetaceae</taxon>
        <taxon>Streptomyces</taxon>
    </lineage>
</organism>
<evidence type="ECO:0000313" key="1">
    <source>
        <dbReference type="EMBL" id="MFJ2825795.1"/>
    </source>
</evidence>
<protein>
    <submittedName>
        <fullName evidence="1">Uncharacterized protein</fullName>
    </submittedName>
</protein>
<gene>
    <name evidence="1" type="ORF">ACIO7M_32470</name>
</gene>
<name>A0ABW8ERB2_STRT5</name>
<reference evidence="1 2" key="1">
    <citation type="submission" date="2024-10" db="EMBL/GenBank/DDBJ databases">
        <title>The Natural Products Discovery Center: Release of the First 8490 Sequenced Strains for Exploring Actinobacteria Biosynthetic Diversity.</title>
        <authorList>
            <person name="Kalkreuter E."/>
            <person name="Kautsar S.A."/>
            <person name="Yang D."/>
            <person name="Bader C.D."/>
            <person name="Teijaro C.N."/>
            <person name="Fluegel L."/>
            <person name="Davis C.M."/>
            <person name="Simpson J.R."/>
            <person name="Lauterbach L."/>
            <person name="Steele A.D."/>
            <person name="Gui C."/>
            <person name="Meng S."/>
            <person name="Li G."/>
            <person name="Viehrig K."/>
            <person name="Ye F."/>
            <person name="Su P."/>
            <person name="Kiefer A.F."/>
            <person name="Nichols A."/>
            <person name="Cepeda A.J."/>
            <person name="Yan W."/>
            <person name="Fan B."/>
            <person name="Jiang Y."/>
            <person name="Adhikari A."/>
            <person name="Zheng C.-J."/>
            <person name="Schuster L."/>
            <person name="Cowan T.M."/>
            <person name="Smanski M.J."/>
            <person name="Chevrette M.G."/>
            <person name="De Carvalho L.P.S."/>
            <person name="Shen B."/>
        </authorList>
    </citation>
    <scope>NUCLEOTIDE SEQUENCE [LARGE SCALE GENOMIC DNA]</scope>
    <source>
        <strain evidence="1 2">NPDC087220</strain>
    </source>
</reference>
<evidence type="ECO:0000313" key="2">
    <source>
        <dbReference type="Proteomes" id="UP001617351"/>
    </source>
</evidence>
<sequence length="100" mass="10402">MGVSRQFVGWDDAFPTVELVLFAGVAEGGSQQGVDEWSESLDLDEDVSDVAIGPRDVVPVGLGCWAADLFAFTQALVCVGEGVQPASQSSKARSSGKPEA</sequence>
<comment type="caution">
    <text evidence="1">The sequence shown here is derived from an EMBL/GenBank/DDBJ whole genome shotgun (WGS) entry which is preliminary data.</text>
</comment>
<dbReference type="Proteomes" id="UP001617351">
    <property type="component" value="Unassembled WGS sequence"/>
</dbReference>
<dbReference type="RefSeq" id="WP_402387545.1">
    <property type="nucleotide sequence ID" value="NZ_JBIUYY010000022.1"/>
</dbReference>